<name>A0A1H4NJ24_9FLAO</name>
<dbReference type="GO" id="GO:0008967">
    <property type="term" value="F:phosphoglycolate phosphatase activity"/>
    <property type="evidence" value="ECO:0007669"/>
    <property type="project" value="TreeGrafter"/>
</dbReference>
<dbReference type="InterPro" id="IPR023214">
    <property type="entry name" value="HAD_sf"/>
</dbReference>
<evidence type="ECO:0000313" key="1">
    <source>
        <dbReference type="EMBL" id="SEB95290.1"/>
    </source>
</evidence>
<dbReference type="Gene3D" id="3.40.50.1000">
    <property type="entry name" value="HAD superfamily/HAD-like"/>
    <property type="match status" value="1"/>
</dbReference>
<dbReference type="InterPro" id="IPR036412">
    <property type="entry name" value="HAD-like_sf"/>
</dbReference>
<dbReference type="InterPro" id="IPR006439">
    <property type="entry name" value="HAD-SF_hydro_IA"/>
</dbReference>
<protein>
    <submittedName>
        <fullName evidence="1">Phosphonatase-like hydrolase</fullName>
    </submittedName>
</protein>
<dbReference type="Gene3D" id="1.10.150.240">
    <property type="entry name" value="Putative phosphatase, domain 2"/>
    <property type="match status" value="1"/>
</dbReference>
<dbReference type="Pfam" id="PF13419">
    <property type="entry name" value="HAD_2"/>
    <property type="match status" value="1"/>
</dbReference>
<dbReference type="AlphaFoldDB" id="A0A1H4NJ24"/>
<dbReference type="InterPro" id="IPR022468">
    <property type="entry name" value="PhnX-like"/>
</dbReference>
<dbReference type="PANTHER" id="PTHR43434:SF19">
    <property type="entry name" value="PHOSPHONOACETALDEHYDE HYDROLASE"/>
    <property type="match status" value="1"/>
</dbReference>
<reference evidence="1 2" key="1">
    <citation type="submission" date="2016-10" db="EMBL/GenBank/DDBJ databases">
        <authorList>
            <person name="de Groot N.N."/>
        </authorList>
    </citation>
    <scope>NUCLEOTIDE SEQUENCE [LARGE SCALE GENOMIC DNA]</scope>
    <source>
        <strain evidence="1 2">MAR_2009_71</strain>
    </source>
</reference>
<dbReference type="SFLD" id="SFLDS00003">
    <property type="entry name" value="Haloacid_Dehalogenase"/>
    <property type="match status" value="1"/>
</dbReference>
<dbReference type="SFLD" id="SFLDG01129">
    <property type="entry name" value="C1.5:_HAD__Beta-PGM__Phosphata"/>
    <property type="match status" value="1"/>
</dbReference>
<organism evidence="1 2">
    <name type="scientific">Maribacter dokdonensis</name>
    <dbReference type="NCBI Taxonomy" id="320912"/>
    <lineage>
        <taxon>Bacteria</taxon>
        <taxon>Pseudomonadati</taxon>
        <taxon>Bacteroidota</taxon>
        <taxon>Flavobacteriia</taxon>
        <taxon>Flavobacteriales</taxon>
        <taxon>Flavobacteriaceae</taxon>
        <taxon>Maribacter</taxon>
    </lineage>
</organism>
<evidence type="ECO:0000313" key="2">
    <source>
        <dbReference type="Proteomes" id="UP000183038"/>
    </source>
</evidence>
<dbReference type="EMBL" id="FNTB01000001">
    <property type="protein sequence ID" value="SEB95290.1"/>
    <property type="molecule type" value="Genomic_DNA"/>
</dbReference>
<dbReference type="NCBIfam" id="TIGR03351">
    <property type="entry name" value="PhnX-like"/>
    <property type="match status" value="1"/>
</dbReference>
<dbReference type="SUPFAM" id="SSF56784">
    <property type="entry name" value="HAD-like"/>
    <property type="match status" value="1"/>
</dbReference>
<dbReference type="InterPro" id="IPR050155">
    <property type="entry name" value="HAD-like_hydrolase_sf"/>
</dbReference>
<dbReference type="GO" id="GO:0006281">
    <property type="term" value="P:DNA repair"/>
    <property type="evidence" value="ECO:0007669"/>
    <property type="project" value="TreeGrafter"/>
</dbReference>
<dbReference type="GO" id="GO:0005829">
    <property type="term" value="C:cytosol"/>
    <property type="evidence" value="ECO:0007669"/>
    <property type="project" value="TreeGrafter"/>
</dbReference>
<proteinExistence type="predicted"/>
<accession>A0A1H4NJ24</accession>
<sequence length="227" mass="24971">MHTIKLAVFDMAGTVVNEDNVVYKTLQKAINERGFQLTLDFVLEHGAGKEKHQAIKDIIKADIGSVDAEMAASIFEDFKVLLNEAYHKLEVGSYDGVEQMLLSLKENGIKVALNTGYDSKTAQLLLNKMDWTKGKQYDVLVTADDVVLGRPNPDMIVEAMMKLNVHDEELVLKAGDSIIDIEEGKNANCGVTIGVTTGAHTRHQLLSANPTHVLDSLTELRQLLLPS</sequence>
<dbReference type="InterPro" id="IPR023198">
    <property type="entry name" value="PGP-like_dom2"/>
</dbReference>
<dbReference type="PANTHER" id="PTHR43434">
    <property type="entry name" value="PHOSPHOGLYCOLATE PHOSPHATASE"/>
    <property type="match status" value="1"/>
</dbReference>
<dbReference type="PRINTS" id="PR00413">
    <property type="entry name" value="HADHALOGNASE"/>
</dbReference>
<dbReference type="InterPro" id="IPR041492">
    <property type="entry name" value="HAD_2"/>
</dbReference>
<dbReference type="RefSeq" id="WP_074672313.1">
    <property type="nucleotide sequence ID" value="NZ_FNTB01000001.1"/>
</dbReference>
<dbReference type="OrthoDB" id="5504491at2"/>
<gene>
    <name evidence="1" type="ORF">SAMN05192540_1975</name>
</gene>
<keyword evidence="1" id="KW-0378">Hydrolase</keyword>
<dbReference type="Proteomes" id="UP000183038">
    <property type="component" value="Unassembled WGS sequence"/>
</dbReference>
<dbReference type="NCBIfam" id="TIGR01549">
    <property type="entry name" value="HAD-SF-IA-v1"/>
    <property type="match status" value="1"/>
</dbReference>